<reference evidence="3 4" key="1">
    <citation type="submission" date="2019-06" db="EMBL/GenBank/DDBJ databases">
        <authorList>
            <person name="Teng J.L.L."/>
            <person name="Lee H.H."/>
            <person name="Lau S.K.P."/>
            <person name="Woo P.C.Y."/>
        </authorList>
    </citation>
    <scope>NUCLEOTIDE SEQUENCE [LARGE SCALE GENOMIC DNA]</scope>
    <source>
        <strain evidence="3 4">HKU70</strain>
    </source>
</reference>
<dbReference type="Pfam" id="PF05305">
    <property type="entry name" value="DUF732"/>
    <property type="match status" value="1"/>
</dbReference>
<organism evidence="3 4">
    <name type="scientific">Tsukamurella sputi</name>
    <dbReference type="NCBI Taxonomy" id="2591848"/>
    <lineage>
        <taxon>Bacteria</taxon>
        <taxon>Bacillati</taxon>
        <taxon>Actinomycetota</taxon>
        <taxon>Actinomycetes</taxon>
        <taxon>Mycobacteriales</taxon>
        <taxon>Tsukamurellaceae</taxon>
        <taxon>Tsukamurella</taxon>
    </lineage>
</organism>
<evidence type="ECO:0000256" key="1">
    <source>
        <dbReference type="SAM" id="SignalP"/>
    </source>
</evidence>
<comment type="caution">
    <text evidence="3">The sequence shown here is derived from an EMBL/GenBank/DDBJ whole genome shotgun (WGS) entry which is preliminary data.</text>
</comment>
<protein>
    <submittedName>
        <fullName evidence="3">DUF732 domain-containing protein</fullName>
    </submittedName>
</protein>
<name>A0A5C5RP83_9ACTN</name>
<keyword evidence="1" id="KW-0732">Signal</keyword>
<reference evidence="3 4" key="2">
    <citation type="submission" date="2019-08" db="EMBL/GenBank/DDBJ databases">
        <title>Tsukamurella conjunctivitidis sp. nov., Tsukamurella assacharolytica sp. nov. and Tsukamurella sputae sp. nov. isolated from patients with conjunctivitis, bacteraemia (lymphoma) and respiratory infection (sputum) in Hong Kong.</title>
        <authorList>
            <person name="Fok K.M.N."/>
            <person name="Fong J.Y.H."/>
        </authorList>
    </citation>
    <scope>NUCLEOTIDE SEQUENCE [LARGE SCALE GENOMIC DNA]</scope>
    <source>
        <strain evidence="3 4">HKU70</strain>
    </source>
</reference>
<dbReference type="RefSeq" id="WP_146434471.1">
    <property type="nucleotide sequence ID" value="NZ_VIGV01000003.1"/>
</dbReference>
<dbReference type="InterPro" id="IPR007969">
    <property type="entry name" value="DUF732"/>
</dbReference>
<keyword evidence="4" id="KW-1185">Reference proteome</keyword>
<dbReference type="Proteomes" id="UP000319792">
    <property type="component" value="Unassembled WGS sequence"/>
</dbReference>
<feature type="chain" id="PRO_5022935936" evidence="1">
    <location>
        <begin position="28"/>
        <end position="118"/>
    </location>
</feature>
<evidence type="ECO:0000259" key="2">
    <source>
        <dbReference type="Pfam" id="PF05305"/>
    </source>
</evidence>
<dbReference type="EMBL" id="VIGV01000003">
    <property type="protein sequence ID" value="TWS24434.1"/>
    <property type="molecule type" value="Genomic_DNA"/>
</dbReference>
<evidence type="ECO:0000313" key="3">
    <source>
        <dbReference type="EMBL" id="TWS24434.1"/>
    </source>
</evidence>
<gene>
    <name evidence="3" type="ORF">FK268_12660</name>
</gene>
<proteinExistence type="predicted"/>
<accession>A0A5C5RP83</accession>
<dbReference type="AlphaFoldDB" id="A0A5C5RP83"/>
<feature type="signal peptide" evidence="1">
    <location>
        <begin position="1"/>
        <end position="27"/>
    </location>
</feature>
<feature type="domain" description="DUF732" evidence="2">
    <location>
        <begin position="36"/>
        <end position="106"/>
    </location>
</feature>
<sequence>MTSRIKIAAVVTGVAAALLAGGGYAQAEPQGTLTVADRAYLADLAAEQTGTIGGTPRAKVELGVATCGALRTNPVQRVVDTGIRSGFSDWDTGVLVSAASRNYCPDTWGRVLAWAEAV</sequence>
<evidence type="ECO:0000313" key="4">
    <source>
        <dbReference type="Proteomes" id="UP000319792"/>
    </source>
</evidence>